<organism evidence="3">
    <name type="scientific">Micromonospora sp. HUAS YX12</name>
    <dbReference type="NCBI Taxonomy" id="3156396"/>
    <lineage>
        <taxon>Bacteria</taxon>
        <taxon>Bacillati</taxon>
        <taxon>Actinomycetota</taxon>
        <taxon>Actinomycetes</taxon>
        <taxon>Micromonosporales</taxon>
        <taxon>Micromonosporaceae</taxon>
        <taxon>Micromonospora</taxon>
    </lineage>
</organism>
<feature type="region of interest" description="Disordered" evidence="1">
    <location>
        <begin position="73"/>
        <end position="92"/>
    </location>
</feature>
<sequence length="375" mass="39814">MRADSATSRASDLAKPRRRRRAASWWSGRTRPAGRSDRAGTRWWRWSLGGLGISGAVAAALVAPAVLGPATVPGNPTGDGVESRSATVPIGDGDSAGTVLRLAAANARLDPAAQTRPGQFIYRVIDEGSLYVAGDAEGGGPVARIWQVRRHEMWYTVEGLHPARTRITEGVSRTPLTRADAEAAPELGYDLTAPPKVEEYGPAPGDEPPAGCTNCWETREPGDLYRPTPAYLAGLPTDPARLLGALRQAVSRQGSKHSPDQQVFTAILDLLRDAAPIMPPALRAALYQAVALIPGIERVGGRVELGGRQGVAIGRDGEATGDETEREELVFDTAGRELLGFRTVQIRTANGTTAGTLRSAHVVTFTIVDKVGEVR</sequence>
<accession>A0AAU7R1S0</accession>
<dbReference type="AlphaFoldDB" id="A0AAU7R1S0"/>
<keyword evidence="2" id="KW-0472">Membrane</keyword>
<name>A0AAU7R1S0_9ACTN</name>
<keyword evidence="2" id="KW-0812">Transmembrane</keyword>
<dbReference type="EMBL" id="CP157974">
    <property type="protein sequence ID" value="XBT81721.1"/>
    <property type="molecule type" value="Genomic_DNA"/>
</dbReference>
<evidence type="ECO:0000313" key="3">
    <source>
        <dbReference type="EMBL" id="XBT81721.1"/>
    </source>
</evidence>
<gene>
    <name evidence="3" type="ORF">ABIH81_29525</name>
</gene>
<dbReference type="InterPro" id="IPR047789">
    <property type="entry name" value="CU044_5270-like"/>
</dbReference>
<dbReference type="RefSeq" id="WP_349878143.1">
    <property type="nucleotide sequence ID" value="NZ_CP157974.1"/>
</dbReference>
<reference evidence="3" key="1">
    <citation type="submission" date="2024-06" db="EMBL/GenBank/DDBJ databases">
        <title>Micromonospora sp. strain HUAS YX12 genome sequences.</title>
        <authorList>
            <person name="Mo P."/>
        </authorList>
    </citation>
    <scope>NUCLEOTIDE SEQUENCE</scope>
    <source>
        <strain evidence="3">HUAS YX12</strain>
    </source>
</reference>
<feature type="transmembrane region" description="Helical" evidence="2">
    <location>
        <begin position="43"/>
        <end position="67"/>
    </location>
</feature>
<dbReference type="NCBIfam" id="NF038083">
    <property type="entry name" value="CU044_5270_fam"/>
    <property type="match status" value="1"/>
</dbReference>
<evidence type="ECO:0000256" key="1">
    <source>
        <dbReference type="SAM" id="MobiDB-lite"/>
    </source>
</evidence>
<proteinExistence type="predicted"/>
<feature type="region of interest" description="Disordered" evidence="1">
    <location>
        <begin position="1"/>
        <end position="38"/>
    </location>
</feature>
<feature type="compositionally biased region" description="Polar residues" evidence="1">
    <location>
        <begin position="1"/>
        <end position="10"/>
    </location>
</feature>
<protein>
    <submittedName>
        <fullName evidence="3">CU044_5270 family protein</fullName>
    </submittedName>
</protein>
<keyword evidence="2" id="KW-1133">Transmembrane helix</keyword>
<evidence type="ECO:0000256" key="2">
    <source>
        <dbReference type="SAM" id="Phobius"/>
    </source>
</evidence>